<evidence type="ECO:0000313" key="1">
    <source>
        <dbReference type="EMBL" id="NNV54107.1"/>
    </source>
</evidence>
<organism evidence="1 2">
    <name type="scientific">Limnovirga soli</name>
    <dbReference type="NCBI Taxonomy" id="2656915"/>
    <lineage>
        <taxon>Bacteria</taxon>
        <taxon>Pseudomonadati</taxon>
        <taxon>Bacteroidota</taxon>
        <taxon>Chitinophagia</taxon>
        <taxon>Chitinophagales</taxon>
        <taxon>Chitinophagaceae</taxon>
        <taxon>Limnovirga</taxon>
    </lineage>
</organism>
<dbReference type="EMBL" id="WHPF01000001">
    <property type="protein sequence ID" value="NNV54107.1"/>
    <property type="molecule type" value="Genomic_DNA"/>
</dbReference>
<protein>
    <submittedName>
        <fullName evidence="1">Uncharacterized protein</fullName>
    </submittedName>
</protein>
<name>A0A8J8JPY0_9BACT</name>
<keyword evidence="2" id="KW-1185">Reference proteome</keyword>
<comment type="caution">
    <text evidence="1">The sequence shown here is derived from an EMBL/GenBank/DDBJ whole genome shotgun (WGS) entry which is preliminary data.</text>
</comment>
<gene>
    <name evidence="1" type="ORF">GD597_01460</name>
</gene>
<sequence>MKYILTLLLHFVVTTTSYGQIITYDDFKSVIPFVQKEDFKAAFEKTSELLNSTQNDSSDLRGIVTYMNIFSAAGMVTLDQMTHADFLKNANNYIGQRLVMSAHLCVDSSSQATNSLQFVTIDGQMQGLTITNNRIRTNILCFEYFKYKDVINPSELIGKNIRCGGTLEKVEVNPNNSKIWISRLNITNAFAREMSPR</sequence>
<evidence type="ECO:0000313" key="2">
    <source>
        <dbReference type="Proteomes" id="UP000598971"/>
    </source>
</evidence>
<proteinExistence type="predicted"/>
<dbReference type="Proteomes" id="UP000598971">
    <property type="component" value="Unassembled WGS sequence"/>
</dbReference>
<dbReference type="AlphaFoldDB" id="A0A8J8JPY0"/>
<reference evidence="1" key="1">
    <citation type="submission" date="2019-10" db="EMBL/GenBank/DDBJ databases">
        <title>Draft genome sequence of Panacibacter sp. KCS-6.</title>
        <authorList>
            <person name="Yim K.J."/>
        </authorList>
    </citation>
    <scope>NUCLEOTIDE SEQUENCE</scope>
    <source>
        <strain evidence="1">KCS-6</strain>
    </source>
</reference>
<accession>A0A8J8JPY0</accession>
<dbReference type="RefSeq" id="WP_171606017.1">
    <property type="nucleotide sequence ID" value="NZ_WHPF01000001.1"/>
</dbReference>